<keyword evidence="2" id="KW-0732">Signal</keyword>
<dbReference type="Proteomes" id="UP001139012">
    <property type="component" value="Unassembled WGS sequence"/>
</dbReference>
<dbReference type="EMBL" id="JAKLUA010000001">
    <property type="protein sequence ID" value="MCG2665751.1"/>
    <property type="molecule type" value="Genomic_DNA"/>
</dbReference>
<gene>
    <name evidence="3" type="ORF">L6637_02240</name>
</gene>
<dbReference type="RefSeq" id="WP_237868966.1">
    <property type="nucleotide sequence ID" value="NZ_JAKLUA010000001.1"/>
</dbReference>
<feature type="signal peptide" evidence="2">
    <location>
        <begin position="1"/>
        <end position="21"/>
    </location>
</feature>
<reference evidence="3" key="1">
    <citation type="submission" date="2022-01" db="EMBL/GenBank/DDBJ databases">
        <title>Genome sequnece data of strain Bradyrhizobium sp. nov.</title>
        <authorList>
            <person name="Zhang J."/>
        </authorList>
    </citation>
    <scope>NUCLEOTIDE SEQUENCE</scope>
    <source>
        <strain evidence="3">WYCCWR 12774</strain>
    </source>
</reference>
<evidence type="ECO:0000313" key="4">
    <source>
        <dbReference type="Proteomes" id="UP001139012"/>
    </source>
</evidence>
<feature type="chain" id="PRO_5046784314" evidence="2">
    <location>
        <begin position="22"/>
        <end position="86"/>
    </location>
</feature>
<keyword evidence="4" id="KW-1185">Reference proteome</keyword>
<sequence length="86" mass="8886">MITRTLIAILAAAALAVPAMAQSTDTEKNGHHYSGGPKTEVPHHMGKKDRDTSKETVGSAKDGASGGHHYTGGPGTSSPHHMGDKK</sequence>
<evidence type="ECO:0000256" key="2">
    <source>
        <dbReference type="SAM" id="SignalP"/>
    </source>
</evidence>
<organism evidence="3 4">
    <name type="scientific">Bradyrhizobium zhengyangense</name>
    <dbReference type="NCBI Taxonomy" id="2911009"/>
    <lineage>
        <taxon>Bacteria</taxon>
        <taxon>Pseudomonadati</taxon>
        <taxon>Pseudomonadota</taxon>
        <taxon>Alphaproteobacteria</taxon>
        <taxon>Hyphomicrobiales</taxon>
        <taxon>Nitrobacteraceae</taxon>
        <taxon>Bradyrhizobium</taxon>
    </lineage>
</organism>
<evidence type="ECO:0000256" key="1">
    <source>
        <dbReference type="SAM" id="MobiDB-lite"/>
    </source>
</evidence>
<feature type="compositionally biased region" description="Basic and acidic residues" evidence="1">
    <location>
        <begin position="40"/>
        <end position="54"/>
    </location>
</feature>
<accession>A0ABS9LFH0</accession>
<proteinExistence type="predicted"/>
<feature type="compositionally biased region" description="Gly residues" evidence="1">
    <location>
        <begin position="64"/>
        <end position="75"/>
    </location>
</feature>
<feature type="region of interest" description="Disordered" evidence="1">
    <location>
        <begin position="20"/>
        <end position="86"/>
    </location>
</feature>
<comment type="caution">
    <text evidence="3">The sequence shown here is derived from an EMBL/GenBank/DDBJ whole genome shotgun (WGS) entry which is preliminary data.</text>
</comment>
<protein>
    <submittedName>
        <fullName evidence="3">Uncharacterized protein</fullName>
    </submittedName>
</protein>
<name>A0ABS9LFH0_9BRAD</name>
<evidence type="ECO:0000313" key="3">
    <source>
        <dbReference type="EMBL" id="MCG2665751.1"/>
    </source>
</evidence>